<proteinExistence type="inferred from homology"/>
<dbReference type="GO" id="GO:0015031">
    <property type="term" value="P:protein transport"/>
    <property type="evidence" value="ECO:0007669"/>
    <property type="project" value="TreeGrafter"/>
</dbReference>
<dbReference type="AlphaFoldDB" id="A0A5N5TP26"/>
<evidence type="ECO:0000313" key="4">
    <source>
        <dbReference type="EMBL" id="KAB7507882.1"/>
    </source>
</evidence>
<dbReference type="Gene3D" id="2.60.40.640">
    <property type="match status" value="2"/>
</dbReference>
<evidence type="ECO:0000313" key="5">
    <source>
        <dbReference type="Proteomes" id="UP000326759"/>
    </source>
</evidence>
<dbReference type="InterPro" id="IPR011022">
    <property type="entry name" value="Arrestin_C-like"/>
</dbReference>
<dbReference type="EMBL" id="SEYY01000165">
    <property type="protein sequence ID" value="KAB7507882.1"/>
    <property type="molecule type" value="Genomic_DNA"/>
</dbReference>
<dbReference type="InterPro" id="IPR014752">
    <property type="entry name" value="Arrestin-like_C"/>
</dbReference>
<evidence type="ECO:0000256" key="1">
    <source>
        <dbReference type="ARBA" id="ARBA00005298"/>
    </source>
</evidence>
<dbReference type="OrthoDB" id="2333384at2759"/>
<evidence type="ECO:0000259" key="3">
    <source>
        <dbReference type="Pfam" id="PF02752"/>
    </source>
</evidence>
<protein>
    <submittedName>
        <fullName evidence="4">Arrestin domain-containing protein 3</fullName>
    </submittedName>
</protein>
<dbReference type="Pfam" id="PF00339">
    <property type="entry name" value="Arrestin_N"/>
    <property type="match status" value="1"/>
</dbReference>
<reference evidence="4 5" key="1">
    <citation type="journal article" date="2019" name="PLoS Biol.">
        <title>Sex chromosomes control vertical transmission of feminizing Wolbachia symbionts in an isopod.</title>
        <authorList>
            <person name="Becking T."/>
            <person name="Chebbi M.A."/>
            <person name="Giraud I."/>
            <person name="Moumen B."/>
            <person name="Laverre T."/>
            <person name="Caubet Y."/>
            <person name="Peccoud J."/>
            <person name="Gilbert C."/>
            <person name="Cordaux R."/>
        </authorList>
    </citation>
    <scope>NUCLEOTIDE SEQUENCE [LARGE SCALE GENOMIC DNA]</scope>
    <source>
        <strain evidence="4">ANa2</strain>
        <tissue evidence="4">Whole body excluding digestive tract and cuticle</tissue>
    </source>
</reference>
<comment type="caution">
    <text evidence="4">The sequence shown here is derived from an EMBL/GenBank/DDBJ whole genome shotgun (WGS) entry which is preliminary data.</text>
</comment>
<dbReference type="Proteomes" id="UP000326759">
    <property type="component" value="Unassembled WGS sequence"/>
</dbReference>
<dbReference type="GO" id="GO:0005737">
    <property type="term" value="C:cytoplasm"/>
    <property type="evidence" value="ECO:0007669"/>
    <property type="project" value="TreeGrafter"/>
</dbReference>
<gene>
    <name evidence="4" type="primary">ARRDC3_1</name>
    <name evidence="4" type="ORF">Anas_03044</name>
</gene>
<dbReference type="InterPro" id="IPR050357">
    <property type="entry name" value="Arrestin_domain-protein"/>
</dbReference>
<dbReference type="PANTHER" id="PTHR11188">
    <property type="entry name" value="ARRESTIN DOMAIN CONTAINING PROTEIN"/>
    <property type="match status" value="1"/>
</dbReference>
<keyword evidence="5" id="KW-1185">Reference proteome</keyword>
<dbReference type="SUPFAM" id="SSF81296">
    <property type="entry name" value="E set domains"/>
    <property type="match status" value="2"/>
</dbReference>
<organism evidence="4 5">
    <name type="scientific">Armadillidium nasatum</name>
    <dbReference type="NCBI Taxonomy" id="96803"/>
    <lineage>
        <taxon>Eukaryota</taxon>
        <taxon>Metazoa</taxon>
        <taxon>Ecdysozoa</taxon>
        <taxon>Arthropoda</taxon>
        <taxon>Crustacea</taxon>
        <taxon>Multicrustacea</taxon>
        <taxon>Malacostraca</taxon>
        <taxon>Eumalacostraca</taxon>
        <taxon>Peracarida</taxon>
        <taxon>Isopoda</taxon>
        <taxon>Oniscidea</taxon>
        <taxon>Crinocheta</taxon>
        <taxon>Armadillidiidae</taxon>
        <taxon>Armadillidium</taxon>
    </lineage>
</organism>
<dbReference type="PANTHER" id="PTHR11188:SF176">
    <property type="entry name" value="ARRESTIN DOMAIN-CONTAINING PROTEIN 1"/>
    <property type="match status" value="1"/>
</dbReference>
<dbReference type="Pfam" id="PF02752">
    <property type="entry name" value="Arrestin_C"/>
    <property type="match status" value="1"/>
</dbReference>
<evidence type="ECO:0000259" key="2">
    <source>
        <dbReference type="Pfam" id="PF00339"/>
    </source>
</evidence>
<feature type="domain" description="Arrestin-like N-terminal" evidence="2">
    <location>
        <begin position="6"/>
        <end position="149"/>
    </location>
</feature>
<dbReference type="InterPro" id="IPR014756">
    <property type="entry name" value="Ig_E-set"/>
</dbReference>
<sequence length="230" mass="25873">MSSVAVRIKYERDLYFPGDIVKGHVILSLTKAKEIKSITLKARGCSQVEWSEKDGDERKIFKDSEEYYKYEFPLFKSGTVLLDIVYFLYCCGTHEFEFAFALPLIAPCSFESSVGYVRHGCKVSVGIHNKIFDVKAGLPFSVGGLLDLNNEAAAKEKIHLIKEKTLCCLFCVRGTLAVALTIDHSGYVPGENIIINAECINRSKTLTKETKVSLHQVSFCQKKTKFIFTF</sequence>
<feature type="domain" description="Arrestin C-terminal-like" evidence="3">
    <location>
        <begin position="173"/>
        <end position="221"/>
    </location>
</feature>
<comment type="similarity">
    <text evidence="1">Belongs to the arrestin family.</text>
</comment>
<accession>A0A5N5TP26</accession>
<dbReference type="InterPro" id="IPR011021">
    <property type="entry name" value="Arrestin-like_N"/>
</dbReference>
<name>A0A5N5TP26_9CRUS</name>